<keyword evidence="2" id="KW-1185">Reference proteome</keyword>
<organism evidence="1 2">
    <name type="scientific">Riccia fluitans</name>
    <dbReference type="NCBI Taxonomy" id="41844"/>
    <lineage>
        <taxon>Eukaryota</taxon>
        <taxon>Viridiplantae</taxon>
        <taxon>Streptophyta</taxon>
        <taxon>Embryophyta</taxon>
        <taxon>Marchantiophyta</taxon>
        <taxon>Marchantiopsida</taxon>
        <taxon>Marchantiidae</taxon>
        <taxon>Marchantiales</taxon>
        <taxon>Ricciaceae</taxon>
        <taxon>Riccia</taxon>
    </lineage>
</organism>
<evidence type="ECO:0000313" key="1">
    <source>
        <dbReference type="EMBL" id="KAL2633806.1"/>
    </source>
</evidence>
<sequence>MVFALVQILRGKSAFLGSTCCLNRTTTSLVLNVSAQKRPIIMASAEEDAGPVCYFLFTFRTFGVDACGIDPMAQIFIDLGYKTQDELRFPAKKLRALCFSPPEHLYEVDGLYRSF</sequence>
<dbReference type="Gene3D" id="3.10.180.50">
    <property type="match status" value="1"/>
</dbReference>
<dbReference type="Proteomes" id="UP001605036">
    <property type="component" value="Unassembled WGS sequence"/>
</dbReference>
<dbReference type="PANTHER" id="PTHR31136:SF5">
    <property type="entry name" value="2-OXOADIPATE DIOXYGENASE_DECARBOXYLASE, CHLOROPLASTIC"/>
    <property type="match status" value="1"/>
</dbReference>
<gene>
    <name evidence="1" type="ORF">R1flu_005285</name>
</gene>
<protein>
    <submittedName>
        <fullName evidence="1">Uncharacterized protein</fullName>
    </submittedName>
</protein>
<proteinExistence type="predicted"/>
<name>A0ABD1YSR8_9MARC</name>
<comment type="caution">
    <text evidence="1">The sequence shown here is derived from an EMBL/GenBank/DDBJ whole genome shotgun (WGS) entry which is preliminary data.</text>
</comment>
<dbReference type="AlphaFoldDB" id="A0ABD1YSR8"/>
<accession>A0ABD1YSR8</accession>
<evidence type="ECO:0000313" key="2">
    <source>
        <dbReference type="Proteomes" id="UP001605036"/>
    </source>
</evidence>
<dbReference type="PANTHER" id="PTHR31136">
    <property type="entry name" value="DUF1338 DOMAIN-CONTAINING PROTEIN"/>
    <property type="match status" value="1"/>
</dbReference>
<dbReference type="EMBL" id="JBHFFA010000003">
    <property type="protein sequence ID" value="KAL2633806.1"/>
    <property type="molecule type" value="Genomic_DNA"/>
</dbReference>
<reference evidence="1 2" key="1">
    <citation type="submission" date="2024-09" db="EMBL/GenBank/DDBJ databases">
        <title>Chromosome-scale assembly of Riccia fluitans.</title>
        <authorList>
            <person name="Paukszto L."/>
            <person name="Sawicki J."/>
            <person name="Karawczyk K."/>
            <person name="Piernik-Szablinska J."/>
            <person name="Szczecinska M."/>
            <person name="Mazdziarz M."/>
        </authorList>
    </citation>
    <scope>NUCLEOTIDE SEQUENCE [LARGE SCALE GENOMIC DNA]</scope>
    <source>
        <strain evidence="1">Rf_01</strain>
        <tissue evidence="1">Aerial parts of the thallus</tissue>
    </source>
</reference>